<keyword evidence="6" id="KW-0662">Pyridine nucleotide biosynthesis</keyword>
<name>A0A031LU24_9CREN</name>
<evidence type="ECO:0000256" key="6">
    <source>
        <dbReference type="ARBA" id="ARBA00022642"/>
    </source>
</evidence>
<dbReference type="SUPFAM" id="SSF46977">
    <property type="entry name" value="Succinate dehydrogenase/fumarate reductase flavoprotein C-terminal domain"/>
    <property type="match status" value="1"/>
</dbReference>
<comment type="cofactor">
    <cofactor evidence="1">
        <name>FAD</name>
        <dbReference type="ChEBI" id="CHEBI:57692"/>
    </cofactor>
</comment>
<feature type="domain" description="FAD-dependent oxidoreductase 2 FAD-binding" evidence="10">
    <location>
        <begin position="3"/>
        <end position="352"/>
    </location>
</feature>
<dbReference type="Pfam" id="PF02910">
    <property type="entry name" value="Succ_DH_flav_C"/>
    <property type="match status" value="1"/>
</dbReference>
<accession>A0A031LU24</accession>
<dbReference type="Gene3D" id="3.90.700.10">
    <property type="entry name" value="Succinate dehydrogenase/fumarate reductase flavoprotein, catalytic domain"/>
    <property type="match status" value="1"/>
</dbReference>
<dbReference type="EC" id="1.4.3.16" evidence="4"/>
<dbReference type="GO" id="GO:0009435">
    <property type="term" value="P:NAD+ biosynthetic process"/>
    <property type="evidence" value="ECO:0007669"/>
    <property type="project" value="UniProtKB-UniPathway"/>
</dbReference>
<evidence type="ECO:0000313" key="12">
    <source>
        <dbReference type="EMBL" id="EZQ11260.1"/>
    </source>
</evidence>
<dbReference type="InterPro" id="IPR027477">
    <property type="entry name" value="Succ_DH/fumarate_Rdtase_cat_sf"/>
</dbReference>
<dbReference type="SUPFAM" id="SSF51905">
    <property type="entry name" value="FAD/NAD(P)-binding domain"/>
    <property type="match status" value="1"/>
</dbReference>
<dbReference type="EMBL" id="JFZT01000016">
    <property type="protein sequence ID" value="EZQ11260.1"/>
    <property type="molecule type" value="Genomic_DNA"/>
</dbReference>
<feature type="domain" description="Fumarate reductase/succinate dehydrogenase flavoprotein-like C-terminal" evidence="11">
    <location>
        <begin position="432"/>
        <end position="464"/>
    </location>
</feature>
<dbReference type="Proteomes" id="UP000024332">
    <property type="component" value="Unassembled WGS sequence"/>
</dbReference>
<dbReference type="Pfam" id="PF00890">
    <property type="entry name" value="FAD_binding_2"/>
    <property type="match status" value="1"/>
</dbReference>
<keyword evidence="7" id="KW-0274">FAD</keyword>
<comment type="caution">
    <text evidence="12">The sequence shown here is derived from an EMBL/GenBank/DDBJ whole genome shotgun (WGS) entry which is preliminary data.</text>
</comment>
<dbReference type="InterPro" id="IPR003953">
    <property type="entry name" value="FAD-dep_OxRdtase_2_FAD-bd"/>
</dbReference>
<dbReference type="STRING" id="1160895.CM19_01935"/>
<evidence type="ECO:0000256" key="4">
    <source>
        <dbReference type="ARBA" id="ARBA00012173"/>
    </source>
</evidence>
<evidence type="ECO:0000256" key="9">
    <source>
        <dbReference type="ARBA" id="ARBA00030386"/>
    </source>
</evidence>
<evidence type="ECO:0000256" key="3">
    <source>
        <dbReference type="ARBA" id="ARBA00008562"/>
    </source>
</evidence>
<dbReference type="GO" id="GO:0008734">
    <property type="term" value="F:L-aspartate oxidase activity"/>
    <property type="evidence" value="ECO:0007669"/>
    <property type="project" value="UniProtKB-EC"/>
</dbReference>
<reference evidence="12 13" key="1">
    <citation type="submission" date="2014-03" db="EMBL/GenBank/DDBJ databases">
        <title>Draft genome sequence of the novel thermoacidophilic archaea Acidianus copahuensis ALE1 strain, isolated from Copahue volcanic area in Neuquen Argentina.</title>
        <authorList>
            <person name="Urbieta M.S."/>
            <person name="Rascovan N."/>
            <person name="Castro C."/>
            <person name="Revale S."/>
            <person name="Giaveno M.A."/>
            <person name="Vazquez M.P."/>
            <person name="Donati E.R."/>
        </authorList>
    </citation>
    <scope>NUCLEOTIDE SEQUENCE [LARGE SCALE GENOMIC DNA]</scope>
    <source>
        <strain evidence="12 13">ALE1</strain>
    </source>
</reference>
<dbReference type="PANTHER" id="PTHR42716:SF2">
    <property type="entry name" value="L-ASPARTATE OXIDASE, CHLOROPLASTIC"/>
    <property type="match status" value="1"/>
</dbReference>
<dbReference type="PANTHER" id="PTHR42716">
    <property type="entry name" value="L-ASPARTATE OXIDASE"/>
    <property type="match status" value="1"/>
</dbReference>
<proteinExistence type="inferred from homology"/>
<evidence type="ECO:0000256" key="2">
    <source>
        <dbReference type="ARBA" id="ARBA00004950"/>
    </source>
</evidence>
<dbReference type="AlphaFoldDB" id="A0A031LU24"/>
<evidence type="ECO:0000256" key="8">
    <source>
        <dbReference type="ARBA" id="ARBA00023002"/>
    </source>
</evidence>
<dbReference type="UniPathway" id="UPA00253">
    <property type="reaction ID" value="UER00326"/>
</dbReference>
<dbReference type="InterPro" id="IPR036188">
    <property type="entry name" value="FAD/NAD-bd_sf"/>
</dbReference>
<comment type="pathway">
    <text evidence="2">Cofactor biosynthesis; NAD(+) biosynthesis; iminoaspartate from L-aspartate (oxidase route): step 1/1.</text>
</comment>
<sequence length="480" mass="52897">MMIVVGSGIAGLSSAVFLKKEGYNVKVISKDVDGGSTPIAKGGMAVAISRDDSPIIHAEDTLKTGDGMCDVKTVEYVTSKAKEAVENLIKLGFEFDKGLRLEGGHSKRRVMHKTDETGRELYFFLLKKAKEMGIPIIEDTLLSLKVKDGKVKSLVLRSGEVEEDKVILATGGYGFLFKFTSNQPTNTGDGMAVAFRSGAYLSDMEFVQFHPTVTALDGEVFLMTETLRGEGAVLVNSKGERFTLNYDSRGELAPRDVLSRAIYIEYEKGNEVFMDLSGIECFEQKFPVVNAYLKRHGLTPKDKIKVFPGAHFVDGGIRVNIRGETNVVGLYAVGEVSDTGLHGANRLASNSLIEGLVFGYNISNYVDKWEGLGDPEDGIIERVNLSNGGKTISVDRIREINWSYLGVIRNGEKLKLASNIYSAIPSCPSEESNAMLVSALMARSALMREESRGNHYREDFPEKAKSWEGKRIYFIIKKNY</sequence>
<dbReference type="SUPFAM" id="SSF56425">
    <property type="entry name" value="Succinate dehydrogenase/fumarate reductase flavoprotein, catalytic domain"/>
    <property type="match status" value="1"/>
</dbReference>
<dbReference type="InterPro" id="IPR005288">
    <property type="entry name" value="NadB"/>
</dbReference>
<evidence type="ECO:0000259" key="11">
    <source>
        <dbReference type="Pfam" id="PF02910"/>
    </source>
</evidence>
<organism evidence="12 13">
    <name type="scientific">Candidatus Acidianus copahuensis</name>
    <dbReference type="NCBI Taxonomy" id="1160895"/>
    <lineage>
        <taxon>Archaea</taxon>
        <taxon>Thermoproteota</taxon>
        <taxon>Thermoprotei</taxon>
        <taxon>Sulfolobales</taxon>
        <taxon>Sulfolobaceae</taxon>
        <taxon>Acidianus</taxon>
    </lineage>
</organism>
<evidence type="ECO:0000259" key="10">
    <source>
        <dbReference type="Pfam" id="PF00890"/>
    </source>
</evidence>
<comment type="similarity">
    <text evidence="3">Belongs to the FAD-dependent oxidoreductase 2 family. NadB subfamily.</text>
</comment>
<keyword evidence="13" id="KW-1185">Reference proteome</keyword>
<evidence type="ECO:0000313" key="13">
    <source>
        <dbReference type="Proteomes" id="UP000024332"/>
    </source>
</evidence>
<dbReference type="PRINTS" id="PR00368">
    <property type="entry name" value="FADPNR"/>
</dbReference>
<evidence type="ECO:0000256" key="7">
    <source>
        <dbReference type="ARBA" id="ARBA00022827"/>
    </source>
</evidence>
<protein>
    <recommendedName>
        <fullName evidence="4">L-aspartate oxidase</fullName>
        <ecNumber evidence="4">1.4.3.16</ecNumber>
    </recommendedName>
    <alternativeName>
        <fullName evidence="9">Quinolinate synthase B</fullName>
    </alternativeName>
</protein>
<gene>
    <name evidence="12" type="ORF">CM19_01935</name>
</gene>
<dbReference type="OrthoDB" id="23539at2157"/>
<evidence type="ECO:0000256" key="5">
    <source>
        <dbReference type="ARBA" id="ARBA00022630"/>
    </source>
</evidence>
<dbReference type="Gene3D" id="1.20.58.100">
    <property type="entry name" value="Fumarate reductase/succinate dehydrogenase flavoprotein-like, C-terminal domain"/>
    <property type="match status" value="1"/>
</dbReference>
<keyword evidence="5" id="KW-0285">Flavoprotein</keyword>
<dbReference type="RefSeq" id="WP_048098716.1">
    <property type="nucleotide sequence ID" value="NZ_JFZT01000016.1"/>
</dbReference>
<keyword evidence="8" id="KW-0560">Oxidoreductase</keyword>
<dbReference type="Gene3D" id="3.50.50.60">
    <property type="entry name" value="FAD/NAD(P)-binding domain"/>
    <property type="match status" value="1"/>
</dbReference>
<dbReference type="InterPro" id="IPR037099">
    <property type="entry name" value="Fum_R/Succ_DH_flav-like_C_sf"/>
</dbReference>
<evidence type="ECO:0000256" key="1">
    <source>
        <dbReference type="ARBA" id="ARBA00001974"/>
    </source>
</evidence>
<dbReference type="InterPro" id="IPR015939">
    <property type="entry name" value="Fum_Rdtase/Succ_DH_flav-like_C"/>
</dbReference>